<evidence type="ECO:0000313" key="3">
    <source>
        <dbReference type="EMBL" id="CAL4944820.1"/>
    </source>
</evidence>
<evidence type="ECO:0000256" key="1">
    <source>
        <dbReference type="SAM" id="MobiDB-lite"/>
    </source>
</evidence>
<dbReference type="Proteomes" id="UP001497457">
    <property type="component" value="Chromosome 16b"/>
</dbReference>
<name>A0ABC8YJ45_9POAL</name>
<dbReference type="PANTHER" id="PTHR33086">
    <property type="entry name" value="OS05G0468200 PROTEIN-RELATED"/>
    <property type="match status" value="1"/>
</dbReference>
<sequence>MDAASAFMVLGGRLVVHGLPIRPGKKEWRPPMPLKDWSAVECRSKHAYGCGEHGQGLVSGLSLHVRHVRYPDLTTSLSISLSDDAIKSIQAELGVPGGLEVQGRIWIAHRQVLVLLVAFLRRHYSQRVYYLVYDSADASLYMIPCVPDPNYLEIMYTLVPVPVRADGDGRGHELALMACERWTDRVDGGRLCLCTPAANGAAGPWEEKLWRFPELSQLFSADVVFSSDGKALWADLSQGVACCDLRAGSGGSVVDTVFIYLPEEYVIDYPDSPEPSCDCDDDDSCGSSSQPAPKRKMVGATRTMGAAAEDTVKFVCIDGRPGDETVSVLTLDLHRRRWKEDEGFPCPWIELWRQLVGSMDANAELREVEPPEPQYPVLMPDGALCLLLANVRGLEEGEDYICSFNMRSKSVNVSGVFKITKPPGL</sequence>
<keyword evidence="4" id="KW-1185">Reference proteome</keyword>
<protein>
    <recommendedName>
        <fullName evidence="2">DUF1618 domain-containing protein</fullName>
    </recommendedName>
</protein>
<gene>
    <name evidence="3" type="ORF">URODEC1_LOCUS35065</name>
</gene>
<proteinExistence type="predicted"/>
<dbReference type="InterPro" id="IPR011676">
    <property type="entry name" value="DUF1618"/>
</dbReference>
<dbReference type="PANTHER" id="PTHR33086:SF54">
    <property type="entry name" value="DUF1618 DOMAIN-CONTAINING PROTEIN"/>
    <property type="match status" value="1"/>
</dbReference>
<dbReference type="Pfam" id="PF07762">
    <property type="entry name" value="DUF1618"/>
    <property type="match status" value="1"/>
</dbReference>
<reference evidence="4" key="1">
    <citation type="submission" date="2024-06" db="EMBL/GenBank/DDBJ databases">
        <authorList>
            <person name="Ryan C."/>
        </authorList>
    </citation>
    <scope>NUCLEOTIDE SEQUENCE [LARGE SCALE GENOMIC DNA]</scope>
</reference>
<evidence type="ECO:0000313" key="4">
    <source>
        <dbReference type="Proteomes" id="UP001497457"/>
    </source>
</evidence>
<feature type="region of interest" description="Disordered" evidence="1">
    <location>
        <begin position="272"/>
        <end position="297"/>
    </location>
</feature>
<feature type="domain" description="DUF1618" evidence="2">
    <location>
        <begin position="233"/>
        <end position="380"/>
    </location>
</feature>
<organism evidence="3 4">
    <name type="scientific">Urochloa decumbens</name>
    <dbReference type="NCBI Taxonomy" id="240449"/>
    <lineage>
        <taxon>Eukaryota</taxon>
        <taxon>Viridiplantae</taxon>
        <taxon>Streptophyta</taxon>
        <taxon>Embryophyta</taxon>
        <taxon>Tracheophyta</taxon>
        <taxon>Spermatophyta</taxon>
        <taxon>Magnoliopsida</taxon>
        <taxon>Liliopsida</taxon>
        <taxon>Poales</taxon>
        <taxon>Poaceae</taxon>
        <taxon>PACMAD clade</taxon>
        <taxon>Panicoideae</taxon>
        <taxon>Panicodae</taxon>
        <taxon>Paniceae</taxon>
        <taxon>Melinidinae</taxon>
        <taxon>Urochloa</taxon>
    </lineage>
</organism>
<dbReference type="AlphaFoldDB" id="A0ABC8YJ45"/>
<evidence type="ECO:0000259" key="2">
    <source>
        <dbReference type="Pfam" id="PF07762"/>
    </source>
</evidence>
<dbReference type="EMBL" id="OZ075126">
    <property type="protein sequence ID" value="CAL4944820.1"/>
    <property type="molecule type" value="Genomic_DNA"/>
</dbReference>
<reference evidence="3 4" key="2">
    <citation type="submission" date="2024-10" db="EMBL/GenBank/DDBJ databases">
        <authorList>
            <person name="Ryan C."/>
        </authorList>
    </citation>
    <scope>NUCLEOTIDE SEQUENCE [LARGE SCALE GENOMIC DNA]</scope>
</reference>
<accession>A0ABC8YJ45</accession>